<dbReference type="InterPro" id="IPR013128">
    <property type="entry name" value="Peptidase_C1A"/>
</dbReference>
<keyword evidence="4" id="KW-0788">Thiol protease</keyword>
<dbReference type="PROSITE" id="PS00139">
    <property type="entry name" value="THIOL_PROTEASE_CYS"/>
    <property type="match status" value="1"/>
</dbReference>
<evidence type="ECO:0000256" key="4">
    <source>
        <dbReference type="ARBA" id="ARBA00022807"/>
    </source>
</evidence>
<evidence type="ECO:0000313" key="11">
    <source>
        <dbReference type="Proteomes" id="UP000257109"/>
    </source>
</evidence>
<proteinExistence type="inferred from homology"/>
<dbReference type="SMART" id="SM00848">
    <property type="entry name" value="Inhibitor_I29"/>
    <property type="match status" value="1"/>
</dbReference>
<dbReference type="PROSITE" id="PS00639">
    <property type="entry name" value="THIOL_PROTEASE_HIS"/>
    <property type="match status" value="1"/>
</dbReference>
<dbReference type="InterPro" id="IPR000668">
    <property type="entry name" value="Peptidase_C1A_C"/>
</dbReference>
<name>A0A371GBA4_MUCPR</name>
<evidence type="ECO:0000313" key="10">
    <source>
        <dbReference type="EMBL" id="RDX87643.1"/>
    </source>
</evidence>
<keyword evidence="6" id="KW-0325">Glycoprotein</keyword>
<feature type="chain" id="PRO_5018743249" evidence="7">
    <location>
        <begin position="21"/>
        <end position="435"/>
    </location>
</feature>
<protein>
    <submittedName>
        <fullName evidence="10">Cysteine proteinase RD21A</fullName>
    </submittedName>
</protein>
<comment type="caution">
    <text evidence="10">The sequence shown here is derived from an EMBL/GenBank/DDBJ whole genome shotgun (WGS) entry which is preliminary data.</text>
</comment>
<dbReference type="InterPro" id="IPR025661">
    <property type="entry name" value="Pept_asp_AS"/>
</dbReference>
<dbReference type="FunFam" id="3.90.70.10:FF:000068">
    <property type="entry name" value="Cysteine protease 1"/>
    <property type="match status" value="1"/>
</dbReference>
<keyword evidence="2" id="KW-0645">Protease</keyword>
<dbReference type="SUPFAM" id="SSF54001">
    <property type="entry name" value="Cysteine proteinases"/>
    <property type="match status" value="1"/>
</dbReference>
<dbReference type="InterPro" id="IPR038765">
    <property type="entry name" value="Papain-like_cys_pep_sf"/>
</dbReference>
<evidence type="ECO:0000256" key="6">
    <source>
        <dbReference type="ARBA" id="ARBA00023180"/>
    </source>
</evidence>
<sequence length="435" mass="48662">MATKAMISILLFLSFTLSSAMDTSIINYTDNEVMAMYEEWLVKHHKVYNGLGEKDKRFQVFKDNLNFIQEHNNAHNHTYKLGLNKFADMTNEEYRAMYLGTKTDPKRMVAKAKTTGHRYAYNAARDRLPLHVDWRLKGAVAPIKDQGSCGSCWAFSTIAAVEAINKIVTGKFVSLSEQELVDCDKAYNEGCDGGLMDFAFQFIIDNGGIDTDKDYPYRGVDGICDPTKKNTKVVKIDGYEDVPAYDENALKKAVAHQPVSVAIEASGRALQLYHSGVFTGKCGTNLDHGVVVVGYGSENGVDYWLVKNSWGTGWGEDGYFKMERNVRTTFTGKCGIAMEASYPVKNGLNSALPNSVYDSTECLKYLKHYYGPLASRKSCFCYLLDAAIGFACWVILVHRFLQTLTVHQDPAHPFFNMKNSVTFINSLKQHLMALA</sequence>
<dbReference type="Gene3D" id="3.90.70.10">
    <property type="entry name" value="Cysteine proteinases"/>
    <property type="match status" value="1"/>
</dbReference>
<feature type="domain" description="Peptidase C1A papain C-terminal" evidence="8">
    <location>
        <begin position="128"/>
        <end position="344"/>
    </location>
</feature>
<evidence type="ECO:0000256" key="7">
    <source>
        <dbReference type="SAM" id="SignalP"/>
    </source>
</evidence>
<dbReference type="Proteomes" id="UP000257109">
    <property type="component" value="Unassembled WGS sequence"/>
</dbReference>
<feature type="signal peptide" evidence="7">
    <location>
        <begin position="1"/>
        <end position="20"/>
    </location>
</feature>
<dbReference type="CDD" id="cd02248">
    <property type="entry name" value="Peptidase_C1A"/>
    <property type="match status" value="1"/>
</dbReference>
<keyword evidence="11" id="KW-1185">Reference proteome</keyword>
<dbReference type="Pfam" id="PF00112">
    <property type="entry name" value="Peptidase_C1"/>
    <property type="match status" value="1"/>
</dbReference>
<comment type="similarity">
    <text evidence="1">Belongs to the peptidase C1 family.</text>
</comment>
<evidence type="ECO:0000256" key="3">
    <source>
        <dbReference type="ARBA" id="ARBA00022801"/>
    </source>
</evidence>
<gene>
    <name evidence="10" type="primary">RD21A</name>
    <name evidence="10" type="ORF">CR513_30861</name>
</gene>
<keyword evidence="7" id="KW-0732">Signal</keyword>
<feature type="domain" description="Cathepsin propeptide inhibitor" evidence="9">
    <location>
        <begin position="37"/>
        <end position="94"/>
    </location>
</feature>
<dbReference type="PRINTS" id="PR00705">
    <property type="entry name" value="PAPAIN"/>
</dbReference>
<dbReference type="Pfam" id="PF08246">
    <property type="entry name" value="Inhibitor_I29"/>
    <property type="match status" value="1"/>
</dbReference>
<dbReference type="STRING" id="157652.A0A371GBA4"/>
<reference evidence="10" key="1">
    <citation type="submission" date="2018-05" db="EMBL/GenBank/DDBJ databases">
        <title>Draft genome of Mucuna pruriens seed.</title>
        <authorList>
            <person name="Nnadi N.E."/>
            <person name="Vos R."/>
            <person name="Hasami M.H."/>
            <person name="Devisetty U.K."/>
            <person name="Aguiy J.C."/>
        </authorList>
    </citation>
    <scope>NUCLEOTIDE SEQUENCE [LARGE SCALE GENOMIC DNA]</scope>
    <source>
        <strain evidence="10">JCA_2017</strain>
    </source>
</reference>
<keyword evidence="3" id="KW-0378">Hydrolase</keyword>
<dbReference type="InterPro" id="IPR000169">
    <property type="entry name" value="Pept_cys_AS"/>
</dbReference>
<feature type="non-terminal residue" evidence="10">
    <location>
        <position position="1"/>
    </location>
</feature>
<dbReference type="GO" id="GO:0006508">
    <property type="term" value="P:proteolysis"/>
    <property type="evidence" value="ECO:0007669"/>
    <property type="project" value="UniProtKB-KW"/>
</dbReference>
<evidence type="ECO:0000259" key="8">
    <source>
        <dbReference type="SMART" id="SM00645"/>
    </source>
</evidence>
<evidence type="ECO:0000259" key="9">
    <source>
        <dbReference type="SMART" id="SM00848"/>
    </source>
</evidence>
<dbReference type="OrthoDB" id="10253408at2759"/>
<keyword evidence="5" id="KW-1015">Disulfide bond</keyword>
<dbReference type="AlphaFoldDB" id="A0A371GBA4"/>
<evidence type="ECO:0000256" key="2">
    <source>
        <dbReference type="ARBA" id="ARBA00022670"/>
    </source>
</evidence>
<dbReference type="SMART" id="SM00645">
    <property type="entry name" value="Pept_C1"/>
    <property type="match status" value="1"/>
</dbReference>
<accession>A0A371GBA4</accession>
<evidence type="ECO:0000256" key="1">
    <source>
        <dbReference type="ARBA" id="ARBA00008455"/>
    </source>
</evidence>
<evidence type="ECO:0000256" key="5">
    <source>
        <dbReference type="ARBA" id="ARBA00023157"/>
    </source>
</evidence>
<dbReference type="EMBL" id="QJKJ01006164">
    <property type="protein sequence ID" value="RDX87643.1"/>
    <property type="molecule type" value="Genomic_DNA"/>
</dbReference>
<dbReference type="InterPro" id="IPR013201">
    <property type="entry name" value="Prot_inhib_I29"/>
</dbReference>
<organism evidence="10 11">
    <name type="scientific">Mucuna pruriens</name>
    <name type="common">Velvet bean</name>
    <name type="synonym">Dolichos pruriens</name>
    <dbReference type="NCBI Taxonomy" id="157652"/>
    <lineage>
        <taxon>Eukaryota</taxon>
        <taxon>Viridiplantae</taxon>
        <taxon>Streptophyta</taxon>
        <taxon>Embryophyta</taxon>
        <taxon>Tracheophyta</taxon>
        <taxon>Spermatophyta</taxon>
        <taxon>Magnoliopsida</taxon>
        <taxon>eudicotyledons</taxon>
        <taxon>Gunneridae</taxon>
        <taxon>Pentapetalae</taxon>
        <taxon>rosids</taxon>
        <taxon>fabids</taxon>
        <taxon>Fabales</taxon>
        <taxon>Fabaceae</taxon>
        <taxon>Papilionoideae</taxon>
        <taxon>50 kb inversion clade</taxon>
        <taxon>NPAAA clade</taxon>
        <taxon>indigoferoid/millettioid clade</taxon>
        <taxon>Phaseoleae</taxon>
        <taxon>Mucuna</taxon>
    </lineage>
</organism>
<dbReference type="InterPro" id="IPR025660">
    <property type="entry name" value="Pept_his_AS"/>
</dbReference>
<dbReference type="PANTHER" id="PTHR12411">
    <property type="entry name" value="CYSTEINE PROTEASE FAMILY C1-RELATED"/>
    <property type="match status" value="1"/>
</dbReference>
<dbReference type="GO" id="GO:0008234">
    <property type="term" value="F:cysteine-type peptidase activity"/>
    <property type="evidence" value="ECO:0007669"/>
    <property type="project" value="UniProtKB-KW"/>
</dbReference>
<dbReference type="InterPro" id="IPR039417">
    <property type="entry name" value="Peptidase_C1A_papain-like"/>
</dbReference>
<dbReference type="PROSITE" id="PS00640">
    <property type="entry name" value="THIOL_PROTEASE_ASN"/>
    <property type="match status" value="1"/>
</dbReference>